<dbReference type="EMBL" id="JAENIL010000018">
    <property type="protein sequence ID" value="MBK1877468.1"/>
    <property type="molecule type" value="Genomic_DNA"/>
</dbReference>
<evidence type="ECO:0000313" key="4">
    <source>
        <dbReference type="EMBL" id="MBK1877468.1"/>
    </source>
</evidence>
<keyword evidence="2" id="KW-0560">Oxidoreductase</keyword>
<accession>A0A934RW57</accession>
<comment type="caution">
    <text evidence="4">The sequence shown here is derived from an EMBL/GenBank/DDBJ whole genome shotgun (WGS) entry which is preliminary data.</text>
</comment>
<dbReference type="PROSITE" id="PS51349">
    <property type="entry name" value="FMN_HYDROXY_ACID_DH_2"/>
    <property type="match status" value="1"/>
</dbReference>
<name>A0A934RW57_9BACT</name>
<reference evidence="4" key="1">
    <citation type="submission" date="2021-01" db="EMBL/GenBank/DDBJ databases">
        <title>Modified the classification status of verrucomicrobia.</title>
        <authorList>
            <person name="Feng X."/>
        </authorList>
    </citation>
    <scope>NUCLEOTIDE SEQUENCE</scope>
    <source>
        <strain evidence="4">KCTC 13126</strain>
    </source>
</reference>
<dbReference type="Pfam" id="PF01070">
    <property type="entry name" value="FMN_dh"/>
    <property type="match status" value="1"/>
</dbReference>
<dbReference type="GO" id="GO:0016491">
    <property type="term" value="F:oxidoreductase activity"/>
    <property type="evidence" value="ECO:0007669"/>
    <property type="project" value="UniProtKB-KW"/>
</dbReference>
<dbReference type="AlphaFoldDB" id="A0A934RW57"/>
<dbReference type="Gene3D" id="3.20.20.70">
    <property type="entry name" value="Aldolase class I"/>
    <property type="match status" value="1"/>
</dbReference>
<dbReference type="PANTHER" id="PTHR10578:SF143">
    <property type="entry name" value="FMN-DEPENDENT ALPHA-HYDROXY ACID DEHYDROGENASE PB1A11.03"/>
    <property type="match status" value="1"/>
</dbReference>
<dbReference type="PANTHER" id="PTHR10578">
    <property type="entry name" value="S -2-HYDROXY-ACID OXIDASE-RELATED"/>
    <property type="match status" value="1"/>
</dbReference>
<evidence type="ECO:0000256" key="2">
    <source>
        <dbReference type="ARBA" id="ARBA00023002"/>
    </source>
</evidence>
<dbReference type="InterPro" id="IPR037396">
    <property type="entry name" value="FMN_HAD"/>
</dbReference>
<organism evidence="4 5">
    <name type="scientific">Pelagicoccus mobilis</name>
    <dbReference type="NCBI Taxonomy" id="415221"/>
    <lineage>
        <taxon>Bacteria</taxon>
        <taxon>Pseudomonadati</taxon>
        <taxon>Verrucomicrobiota</taxon>
        <taxon>Opitutia</taxon>
        <taxon>Puniceicoccales</taxon>
        <taxon>Pelagicoccaceae</taxon>
        <taxon>Pelagicoccus</taxon>
    </lineage>
</organism>
<dbReference type="Proteomes" id="UP000617628">
    <property type="component" value="Unassembled WGS sequence"/>
</dbReference>
<feature type="domain" description="FMN hydroxy acid dehydrogenase" evidence="3">
    <location>
        <begin position="1"/>
        <end position="84"/>
    </location>
</feature>
<dbReference type="InterPro" id="IPR000262">
    <property type="entry name" value="FMN-dep_DH"/>
</dbReference>
<evidence type="ECO:0000313" key="5">
    <source>
        <dbReference type="Proteomes" id="UP000617628"/>
    </source>
</evidence>
<evidence type="ECO:0000256" key="1">
    <source>
        <dbReference type="ARBA" id="ARBA00001917"/>
    </source>
</evidence>
<proteinExistence type="predicted"/>
<evidence type="ECO:0000259" key="3">
    <source>
        <dbReference type="PROSITE" id="PS51349"/>
    </source>
</evidence>
<protein>
    <submittedName>
        <fullName evidence="4">Alpha-hydroxy-acid oxidizing protein</fullName>
    </submittedName>
</protein>
<comment type="cofactor">
    <cofactor evidence="1">
        <name>FMN</name>
        <dbReference type="ChEBI" id="CHEBI:58210"/>
    </cofactor>
</comment>
<keyword evidence="5" id="KW-1185">Reference proteome</keyword>
<sequence length="84" mass="8973">MPVGDDICVLFDSGVRHGDDVVKTLALGADAVLLGRPYAYGLVVGGEEGVQKVIRQILGEYDVTMALSGYTTPRLLNRSILQPV</sequence>
<gene>
    <name evidence="4" type="ORF">JIN87_11365</name>
</gene>
<dbReference type="SUPFAM" id="SSF51395">
    <property type="entry name" value="FMN-linked oxidoreductases"/>
    <property type="match status" value="1"/>
</dbReference>
<dbReference type="InterPro" id="IPR013785">
    <property type="entry name" value="Aldolase_TIM"/>
</dbReference>